<evidence type="ECO:0000313" key="11">
    <source>
        <dbReference type="EMBL" id="KAL3623292.1"/>
    </source>
</evidence>
<dbReference type="Gene3D" id="3.30.730.10">
    <property type="entry name" value="AP2/ERF domain"/>
    <property type="match status" value="2"/>
</dbReference>
<keyword evidence="4" id="KW-0238">DNA-binding</keyword>
<dbReference type="FunFam" id="3.30.730.10:FF:000004">
    <property type="entry name" value="AP2-like ethylene-responsive transcription factor"/>
    <property type="match status" value="1"/>
</dbReference>
<dbReference type="PANTHER" id="PTHR32467">
    <property type="entry name" value="AP2-LIKE ETHYLENE-RESPONSIVE TRANSCRIPTION FACTOR"/>
    <property type="match status" value="1"/>
</dbReference>
<gene>
    <name evidence="11" type="primary">WRI1_2</name>
    <name evidence="11" type="ORF">CASFOL_032108</name>
</gene>
<reference evidence="12" key="1">
    <citation type="journal article" date="2024" name="IScience">
        <title>Strigolactones Initiate the Formation of Haustorium-like Structures in Castilleja.</title>
        <authorList>
            <person name="Buerger M."/>
            <person name="Peterson D."/>
            <person name="Chory J."/>
        </authorList>
    </citation>
    <scope>NUCLEOTIDE SEQUENCE [LARGE SCALE GENOMIC DNA]</scope>
</reference>
<dbReference type="InterPro" id="IPR016177">
    <property type="entry name" value="DNA-bd_dom_sf"/>
</dbReference>
<dbReference type="EMBL" id="JAVIJP010000054">
    <property type="protein sequence ID" value="KAL3623292.1"/>
    <property type="molecule type" value="Genomic_DNA"/>
</dbReference>
<dbReference type="AlphaFoldDB" id="A0ABD3C138"/>
<evidence type="ECO:0000256" key="8">
    <source>
        <dbReference type="ARBA" id="ARBA00037973"/>
    </source>
</evidence>
<feature type="compositionally biased region" description="Basic residues" evidence="9">
    <location>
        <begin position="36"/>
        <end position="49"/>
    </location>
</feature>
<evidence type="ECO:0000256" key="3">
    <source>
        <dbReference type="ARBA" id="ARBA00023015"/>
    </source>
</evidence>
<dbReference type="CDD" id="cd00018">
    <property type="entry name" value="AP2"/>
    <property type="match status" value="2"/>
</dbReference>
<comment type="similarity">
    <text evidence="8">Belongs to the AP2/ERF transcription factor family. AP2 subfamily.</text>
</comment>
<feature type="domain" description="AP2/ERF" evidence="10">
    <location>
        <begin position="64"/>
        <end position="130"/>
    </location>
</feature>
<feature type="compositionally biased region" description="Polar residues" evidence="9">
    <location>
        <begin position="50"/>
        <end position="63"/>
    </location>
</feature>
<accession>A0ABD3C138</accession>
<dbReference type="PROSITE" id="PS51032">
    <property type="entry name" value="AP2_ERF"/>
    <property type="match status" value="2"/>
</dbReference>
<dbReference type="PANTHER" id="PTHR32467:SF97">
    <property type="entry name" value="ETHYLENE-RESPONSIVE TRANSCRIPTION FACTOR WRI1"/>
    <property type="match status" value="1"/>
</dbReference>
<name>A0ABD3C138_9LAMI</name>
<keyword evidence="7" id="KW-0539">Nucleus</keyword>
<keyword evidence="2" id="KW-0677">Repeat</keyword>
<evidence type="ECO:0000256" key="1">
    <source>
        <dbReference type="ARBA" id="ARBA00004123"/>
    </source>
</evidence>
<dbReference type="PRINTS" id="PR00367">
    <property type="entry name" value="ETHRSPELEMNT"/>
</dbReference>
<dbReference type="GO" id="GO:0003677">
    <property type="term" value="F:DNA binding"/>
    <property type="evidence" value="ECO:0007669"/>
    <property type="project" value="UniProtKB-KW"/>
</dbReference>
<dbReference type="FunFam" id="3.30.730.10:FF:000002">
    <property type="entry name" value="AP2-like ethylene-responsive transcription factor"/>
    <property type="match status" value="1"/>
</dbReference>
<evidence type="ECO:0000256" key="5">
    <source>
        <dbReference type="ARBA" id="ARBA00023159"/>
    </source>
</evidence>
<evidence type="ECO:0000256" key="6">
    <source>
        <dbReference type="ARBA" id="ARBA00023163"/>
    </source>
</evidence>
<protein>
    <submittedName>
        <fullName evidence="11">Ethylene-responsive transcription factor wri1</fullName>
    </submittedName>
</protein>
<feature type="compositionally biased region" description="Low complexity" evidence="9">
    <location>
        <begin position="1"/>
        <end position="24"/>
    </location>
</feature>
<evidence type="ECO:0000256" key="9">
    <source>
        <dbReference type="SAM" id="MobiDB-lite"/>
    </source>
</evidence>
<comment type="subcellular location">
    <subcellularLocation>
        <location evidence="1">Nucleus</location>
    </subcellularLocation>
</comment>
<evidence type="ECO:0000259" key="10">
    <source>
        <dbReference type="PROSITE" id="PS51032"/>
    </source>
</evidence>
<sequence>MKKKYPSSSCSSSSSSSCIESPINENDDGPEQATRPGKKPVPKRVRARKNLTNSATSPKSRSSIYRGVTRHRWTGRFEAHLWDKTTWNSIQNKRGKQIYLGAYDNEEDAARTYDLAALKYWGPPSILNFPLEAYTKEIEEMQKMSKEEYLASLRRHSSGFSRGVSKYRGVARHHHNGRWEARIGRVCGNKYLYLGTYSTQEEAAAAYDMAAIEYRGPNAVTNFDINNYANKLTKIPPEAQVGSQEEEVKVKPEMDPIPIITNVQADDHKDNATPNLETIDSIMDPTEDHEHPWDLCLDIGFNILQIPDIPLEGGSEELDYKGFGDNMKYIFDERFDDNEWVSDAISGGVGCKADEDVLEVKGQDESTSPSLSTTTLVCGEIGF</sequence>
<dbReference type="SMART" id="SM00380">
    <property type="entry name" value="AP2"/>
    <property type="match status" value="2"/>
</dbReference>
<dbReference type="SUPFAM" id="SSF54171">
    <property type="entry name" value="DNA-binding domain"/>
    <property type="match status" value="2"/>
</dbReference>
<keyword evidence="3" id="KW-0805">Transcription regulation</keyword>
<dbReference type="Pfam" id="PF00847">
    <property type="entry name" value="AP2"/>
    <property type="match status" value="2"/>
</dbReference>
<feature type="region of interest" description="Disordered" evidence="9">
    <location>
        <begin position="1"/>
        <end position="64"/>
    </location>
</feature>
<keyword evidence="5" id="KW-0010">Activator</keyword>
<proteinExistence type="inferred from homology"/>
<feature type="domain" description="AP2/ERF" evidence="10">
    <location>
        <begin position="166"/>
        <end position="224"/>
    </location>
</feature>
<evidence type="ECO:0000313" key="12">
    <source>
        <dbReference type="Proteomes" id="UP001632038"/>
    </source>
</evidence>
<organism evidence="11 12">
    <name type="scientific">Castilleja foliolosa</name>
    <dbReference type="NCBI Taxonomy" id="1961234"/>
    <lineage>
        <taxon>Eukaryota</taxon>
        <taxon>Viridiplantae</taxon>
        <taxon>Streptophyta</taxon>
        <taxon>Embryophyta</taxon>
        <taxon>Tracheophyta</taxon>
        <taxon>Spermatophyta</taxon>
        <taxon>Magnoliopsida</taxon>
        <taxon>eudicotyledons</taxon>
        <taxon>Gunneridae</taxon>
        <taxon>Pentapetalae</taxon>
        <taxon>asterids</taxon>
        <taxon>lamiids</taxon>
        <taxon>Lamiales</taxon>
        <taxon>Orobanchaceae</taxon>
        <taxon>Pedicularideae</taxon>
        <taxon>Castillejinae</taxon>
        <taxon>Castilleja</taxon>
    </lineage>
</organism>
<dbReference type="PROSITE" id="PS51257">
    <property type="entry name" value="PROKAR_LIPOPROTEIN"/>
    <property type="match status" value="1"/>
</dbReference>
<evidence type="ECO:0000256" key="7">
    <source>
        <dbReference type="ARBA" id="ARBA00023242"/>
    </source>
</evidence>
<dbReference type="InterPro" id="IPR001471">
    <property type="entry name" value="AP2/ERF_dom"/>
</dbReference>
<comment type="caution">
    <text evidence="11">The sequence shown here is derived from an EMBL/GenBank/DDBJ whole genome shotgun (WGS) entry which is preliminary data.</text>
</comment>
<keyword evidence="6" id="KW-0804">Transcription</keyword>
<dbReference type="InterPro" id="IPR036955">
    <property type="entry name" value="AP2/ERF_dom_sf"/>
</dbReference>
<dbReference type="Proteomes" id="UP001632038">
    <property type="component" value="Unassembled WGS sequence"/>
</dbReference>
<evidence type="ECO:0000256" key="2">
    <source>
        <dbReference type="ARBA" id="ARBA00022737"/>
    </source>
</evidence>
<keyword evidence="12" id="KW-1185">Reference proteome</keyword>
<dbReference type="GO" id="GO:0005634">
    <property type="term" value="C:nucleus"/>
    <property type="evidence" value="ECO:0007669"/>
    <property type="project" value="UniProtKB-SubCell"/>
</dbReference>
<evidence type="ECO:0000256" key="4">
    <source>
        <dbReference type="ARBA" id="ARBA00023125"/>
    </source>
</evidence>